<comment type="caution">
    <text evidence="1">The sequence shown here is derived from an EMBL/GenBank/DDBJ whole genome shotgun (WGS) entry which is preliminary data.</text>
</comment>
<keyword evidence="2" id="KW-1185">Reference proteome</keyword>
<evidence type="ECO:0000313" key="1">
    <source>
        <dbReference type="EMBL" id="MCF2870942.1"/>
    </source>
</evidence>
<dbReference type="RefSeq" id="WP_235225069.1">
    <property type="nucleotide sequence ID" value="NZ_JAKGAQ010000002.1"/>
</dbReference>
<reference evidence="1 2" key="1">
    <citation type="submission" date="2022-01" db="EMBL/GenBank/DDBJ databases">
        <title>Octadecabacter sp. nov., isolated from a marine alga.</title>
        <authorList>
            <person name="Jin M.S."/>
            <person name="Kim H.M."/>
            <person name="Han D.M."/>
            <person name="Jung J.J."/>
            <person name="Jeon C.O."/>
        </authorList>
    </citation>
    <scope>NUCLEOTIDE SEQUENCE [LARGE SCALE GENOMIC DNA]</scope>
    <source>
        <strain evidence="1 2">G9-8</strain>
    </source>
</reference>
<evidence type="ECO:0008006" key="3">
    <source>
        <dbReference type="Google" id="ProtNLM"/>
    </source>
</evidence>
<proteinExistence type="predicted"/>
<dbReference type="EMBL" id="JAKGAQ010000002">
    <property type="protein sequence ID" value="MCF2870942.1"/>
    <property type="molecule type" value="Genomic_DNA"/>
</dbReference>
<dbReference type="InterPro" id="IPR027417">
    <property type="entry name" value="P-loop_NTPase"/>
</dbReference>
<evidence type="ECO:0000313" key="2">
    <source>
        <dbReference type="Proteomes" id="UP001200557"/>
    </source>
</evidence>
<dbReference type="Proteomes" id="UP001200557">
    <property type="component" value="Unassembled WGS sequence"/>
</dbReference>
<protein>
    <recommendedName>
        <fullName evidence="3">Thymidylate kinase</fullName>
    </recommendedName>
</protein>
<sequence length="481" mass="53908">MSKETNIMQRVLSDIHAEDILYCVWKGRVKLDEVFAGTEDLDVLVNPADVTAFVQTLAAHQFFEVRKMAAKSDIGARDFFHMDASGRVFHIHIHTQIIFGNALIRDYHVPIEHDLLRARIWDDDHEIWCATPEHDQFLFLCRHSARKKNGFYVSFKSEYASLRAFYDGVDLDPELIPTIVPAARAALINDTAAQSGAGRRGICQDLKPFRLKGRALSKMAAFVALAWVALLKRLGFAQAGVSVMQGGGMMVAFVGIDGSGKSSALERYKDRFSKRVGIETISMGSGQSGASFVRRIMFSVFGTKAKLKGHTAARESGDRAGKPKKFPWYYQLWLIICLWEKRSQLRRGLNAQRLGKIVLVDRWLQTQLLIAIDAPRTTNLATTGRLSDYLAALEADIFRLSDSLSPDLMFVMDVSPENSVKRKPEDLTLERAKVVRENLLSIVWPAKRVVIIDANDDIPTVDANIVAEINKDISGLDLRDE</sequence>
<organism evidence="1 2">
    <name type="scientific">Octadecabacter dasysiphoniae</name>
    <dbReference type="NCBI Taxonomy" id="2909341"/>
    <lineage>
        <taxon>Bacteria</taxon>
        <taxon>Pseudomonadati</taxon>
        <taxon>Pseudomonadota</taxon>
        <taxon>Alphaproteobacteria</taxon>
        <taxon>Rhodobacterales</taxon>
        <taxon>Roseobacteraceae</taxon>
        <taxon>Octadecabacter</taxon>
    </lineage>
</organism>
<dbReference type="SUPFAM" id="SSF52540">
    <property type="entry name" value="P-loop containing nucleoside triphosphate hydrolases"/>
    <property type="match status" value="1"/>
</dbReference>
<gene>
    <name evidence="1" type="ORF">L0664_07685</name>
</gene>
<dbReference type="Gene3D" id="3.40.50.300">
    <property type="entry name" value="P-loop containing nucleotide triphosphate hydrolases"/>
    <property type="match status" value="1"/>
</dbReference>
<accession>A0ABS9CUN2</accession>
<name>A0ABS9CUN2_9RHOB</name>